<comment type="caution">
    <text evidence="1">The sequence shown here is derived from an EMBL/GenBank/DDBJ whole genome shotgun (WGS) entry which is preliminary data.</text>
</comment>
<evidence type="ECO:0000313" key="2">
    <source>
        <dbReference type="Proteomes" id="UP000324632"/>
    </source>
</evidence>
<dbReference type="AlphaFoldDB" id="A0A5A9PNR6"/>
<dbReference type="EMBL" id="SOYY01000004">
    <property type="protein sequence ID" value="KAA0722596.1"/>
    <property type="molecule type" value="Genomic_DNA"/>
</dbReference>
<sequence>MGSEDSKPAAPTYDPEFDKPWRKFKWEHVEVPEKHVFYEEIFLLLYDLEVNKEMGSEESKSAAPTYNPEFDKPWRNFKWEDQMVKMEKDFLQYSAVCTVWCSLQKVKVSEESMPYKSPASHCLLSSKTFNILRLRSASLTHKKSETPDAQITSWTISRLNPGYFISHGKIPLVFVDIMGLEPDVLAGSQPEDIIKAVYGHVKDGYKLKGHFISRGKILLVFVDIMGLEPNALAGSQPEDIIKAVYGHVKDGYKYRSYYIRGKENTDILPFVFSDFMGLEEGESRGAHIKDVVKALRGLLTEGCKLNPTPVSSGDTAYRSEPGPQDQTFCLVYIIAADKVSFLNLDVIKKMKNIRESASGLVKPNVTSKLVLNSEGSSNQ</sequence>
<dbReference type="Proteomes" id="UP000324632">
    <property type="component" value="Chromosome 4"/>
</dbReference>
<reference evidence="1 2" key="1">
    <citation type="journal article" date="2019" name="Mol. Ecol. Resour.">
        <title>Chromosome-level genome assembly of Triplophysa tibetana, a fish adapted to the harsh high-altitude environment of the Tibetan Plateau.</title>
        <authorList>
            <person name="Yang X."/>
            <person name="Liu H."/>
            <person name="Ma Z."/>
            <person name="Zou Y."/>
            <person name="Zou M."/>
            <person name="Mao Y."/>
            <person name="Li X."/>
            <person name="Wang H."/>
            <person name="Chen T."/>
            <person name="Wang W."/>
            <person name="Yang R."/>
        </authorList>
    </citation>
    <scope>NUCLEOTIDE SEQUENCE [LARGE SCALE GENOMIC DNA]</scope>
    <source>
        <strain evidence="1">TTIB1903HZAU</strain>
        <tissue evidence="1">Muscle</tissue>
    </source>
</reference>
<gene>
    <name evidence="1" type="ORF">E1301_Tti011971</name>
</gene>
<accession>A0A5A9PNR6</accession>
<evidence type="ECO:0000313" key="1">
    <source>
        <dbReference type="EMBL" id="KAA0722596.1"/>
    </source>
</evidence>
<keyword evidence="2" id="KW-1185">Reference proteome</keyword>
<organism evidence="1 2">
    <name type="scientific">Triplophysa tibetana</name>
    <dbReference type="NCBI Taxonomy" id="1572043"/>
    <lineage>
        <taxon>Eukaryota</taxon>
        <taxon>Metazoa</taxon>
        <taxon>Chordata</taxon>
        <taxon>Craniata</taxon>
        <taxon>Vertebrata</taxon>
        <taxon>Euteleostomi</taxon>
        <taxon>Actinopterygii</taxon>
        <taxon>Neopterygii</taxon>
        <taxon>Teleostei</taxon>
        <taxon>Ostariophysi</taxon>
        <taxon>Cypriniformes</taxon>
        <taxon>Nemacheilidae</taxon>
        <taxon>Triplophysa</taxon>
    </lineage>
</organism>
<name>A0A5A9PNR6_9TELE</name>
<proteinExistence type="predicted"/>
<protein>
    <submittedName>
        <fullName evidence="1">Uncharacterized protein</fullName>
    </submittedName>
</protein>